<evidence type="ECO:0000256" key="2">
    <source>
        <dbReference type="ARBA" id="ARBA00013229"/>
    </source>
</evidence>
<evidence type="ECO:0000256" key="5">
    <source>
        <dbReference type="ARBA" id="ARBA00023316"/>
    </source>
</evidence>
<comment type="pathway">
    <text evidence="1 8">Glycan metabolism; pectin degradation; 2-dehydro-3-deoxy-D-gluconate from pectin: step 1/5.</text>
</comment>
<sequence length="209" mass="23801">MPKYCAHDLKCPLLSSFIRRVKGFQDTLLVHSLRQFYRDCHIYGTVDFIFGDASVVFQNCDIFVKRPMDHQANMITAQGRDNSNENTGISIENSRVRPSPEFAAVKGQFKSYLGRPWKRYSRTVFLKTDLDGLIDPKGWTEWSGDFALSSLYYGEYMNVGVGASTAKRVKWPGFHVLNNPVEASPFTVQNFIQGESWIPVTSVPYWPGI</sequence>
<evidence type="ECO:0000313" key="10">
    <source>
        <dbReference type="EMBL" id="KAK2968573.1"/>
    </source>
</evidence>
<dbReference type="GO" id="GO:0042545">
    <property type="term" value="P:cell wall modification"/>
    <property type="evidence" value="ECO:0007669"/>
    <property type="project" value="UniProtKB-UniRule"/>
</dbReference>
<evidence type="ECO:0000256" key="6">
    <source>
        <dbReference type="ARBA" id="ARBA00047928"/>
    </source>
</evidence>
<keyword evidence="11" id="KW-1185">Reference proteome</keyword>
<dbReference type="EC" id="3.1.1.11" evidence="2 8"/>
<feature type="active site" evidence="7">
    <location>
        <position position="47"/>
    </location>
</feature>
<evidence type="ECO:0000313" key="11">
    <source>
        <dbReference type="Proteomes" id="UP001187471"/>
    </source>
</evidence>
<dbReference type="InterPro" id="IPR033131">
    <property type="entry name" value="Pectinesterase_Asp_AS"/>
</dbReference>
<evidence type="ECO:0000256" key="8">
    <source>
        <dbReference type="RuleBase" id="RU000589"/>
    </source>
</evidence>
<evidence type="ECO:0000256" key="3">
    <source>
        <dbReference type="ARBA" id="ARBA00022801"/>
    </source>
</evidence>
<comment type="catalytic activity">
    <reaction evidence="6 8">
        <text>[(1-&gt;4)-alpha-D-galacturonosyl methyl ester](n) + n H2O = [(1-&gt;4)-alpha-D-galacturonosyl](n) + n methanol + n H(+)</text>
        <dbReference type="Rhea" id="RHEA:22380"/>
        <dbReference type="Rhea" id="RHEA-COMP:14570"/>
        <dbReference type="Rhea" id="RHEA-COMP:14573"/>
        <dbReference type="ChEBI" id="CHEBI:15377"/>
        <dbReference type="ChEBI" id="CHEBI:15378"/>
        <dbReference type="ChEBI" id="CHEBI:17790"/>
        <dbReference type="ChEBI" id="CHEBI:140522"/>
        <dbReference type="ChEBI" id="CHEBI:140523"/>
        <dbReference type="EC" id="3.1.1.11"/>
    </reaction>
</comment>
<protein>
    <recommendedName>
        <fullName evidence="2 8">Pectinesterase</fullName>
        <ecNumber evidence="2 8">3.1.1.11</ecNumber>
    </recommendedName>
</protein>
<dbReference type="Proteomes" id="UP001187471">
    <property type="component" value="Unassembled WGS sequence"/>
</dbReference>
<proteinExistence type="predicted"/>
<comment type="caution">
    <text evidence="10">The sequence shown here is derived from an EMBL/GenBank/DDBJ whole genome shotgun (WGS) entry which is preliminary data.</text>
</comment>
<dbReference type="PROSITE" id="PS00503">
    <property type="entry name" value="PECTINESTERASE_2"/>
    <property type="match status" value="1"/>
</dbReference>
<gene>
    <name evidence="10" type="ORF">RJ640_006764</name>
</gene>
<evidence type="ECO:0000256" key="7">
    <source>
        <dbReference type="PROSITE-ProRule" id="PRU10040"/>
    </source>
</evidence>
<dbReference type="InterPro" id="IPR012334">
    <property type="entry name" value="Pectin_lyas_fold"/>
</dbReference>
<dbReference type="InterPro" id="IPR011050">
    <property type="entry name" value="Pectin_lyase_fold/virulence"/>
</dbReference>
<name>A0AA88QKW8_9ASTE</name>
<evidence type="ECO:0000256" key="1">
    <source>
        <dbReference type="ARBA" id="ARBA00005184"/>
    </source>
</evidence>
<dbReference type="GO" id="GO:0030599">
    <property type="term" value="F:pectinesterase activity"/>
    <property type="evidence" value="ECO:0007669"/>
    <property type="project" value="UniProtKB-UniRule"/>
</dbReference>
<dbReference type="EMBL" id="JAVXUO010002907">
    <property type="protein sequence ID" value="KAK2968573.1"/>
    <property type="molecule type" value="Genomic_DNA"/>
</dbReference>
<dbReference type="Gene3D" id="2.160.20.10">
    <property type="entry name" value="Single-stranded right-handed beta-helix, Pectin lyase-like"/>
    <property type="match status" value="1"/>
</dbReference>
<accession>A0AA88QKW8</accession>
<dbReference type="GO" id="GO:0045490">
    <property type="term" value="P:pectin catabolic process"/>
    <property type="evidence" value="ECO:0007669"/>
    <property type="project" value="UniProtKB-UniRule"/>
</dbReference>
<dbReference type="AlphaFoldDB" id="A0AA88QKW8"/>
<dbReference type="InterPro" id="IPR000070">
    <property type="entry name" value="Pectinesterase_cat"/>
</dbReference>
<dbReference type="Pfam" id="PF01095">
    <property type="entry name" value="Pectinesterase"/>
    <property type="match status" value="1"/>
</dbReference>
<reference evidence="10" key="1">
    <citation type="submission" date="2022-12" db="EMBL/GenBank/DDBJ databases">
        <title>Draft genome assemblies for two species of Escallonia (Escalloniales).</title>
        <authorList>
            <person name="Chanderbali A."/>
            <person name="Dervinis C."/>
            <person name="Anghel I."/>
            <person name="Soltis D."/>
            <person name="Soltis P."/>
            <person name="Zapata F."/>
        </authorList>
    </citation>
    <scope>NUCLEOTIDE SEQUENCE</scope>
    <source>
        <strain evidence="10">UCBG92.1500</strain>
        <tissue evidence="10">Leaf</tissue>
    </source>
</reference>
<evidence type="ECO:0000259" key="9">
    <source>
        <dbReference type="Pfam" id="PF01095"/>
    </source>
</evidence>
<feature type="domain" description="Pectinesterase catalytic" evidence="9">
    <location>
        <begin position="20"/>
        <end position="195"/>
    </location>
</feature>
<keyword evidence="4 8" id="KW-0063">Aspartyl esterase</keyword>
<dbReference type="PANTHER" id="PTHR31707">
    <property type="entry name" value="PECTINESTERASE"/>
    <property type="match status" value="1"/>
</dbReference>
<organism evidence="10 11">
    <name type="scientific">Escallonia rubra</name>
    <dbReference type="NCBI Taxonomy" id="112253"/>
    <lineage>
        <taxon>Eukaryota</taxon>
        <taxon>Viridiplantae</taxon>
        <taxon>Streptophyta</taxon>
        <taxon>Embryophyta</taxon>
        <taxon>Tracheophyta</taxon>
        <taxon>Spermatophyta</taxon>
        <taxon>Magnoliopsida</taxon>
        <taxon>eudicotyledons</taxon>
        <taxon>Gunneridae</taxon>
        <taxon>Pentapetalae</taxon>
        <taxon>asterids</taxon>
        <taxon>campanulids</taxon>
        <taxon>Escalloniales</taxon>
        <taxon>Escalloniaceae</taxon>
        <taxon>Escallonia</taxon>
    </lineage>
</organism>
<evidence type="ECO:0000256" key="4">
    <source>
        <dbReference type="ARBA" id="ARBA00023085"/>
    </source>
</evidence>
<dbReference type="SUPFAM" id="SSF51126">
    <property type="entry name" value="Pectin lyase-like"/>
    <property type="match status" value="1"/>
</dbReference>
<keyword evidence="3 8" id="KW-0378">Hydrolase</keyword>
<keyword evidence="5" id="KW-0961">Cell wall biogenesis/degradation</keyword>